<evidence type="ECO:0000313" key="2">
    <source>
        <dbReference type="Proteomes" id="UP000501128"/>
    </source>
</evidence>
<proteinExistence type="predicted"/>
<dbReference type="Proteomes" id="UP000501128">
    <property type="component" value="Chromosome"/>
</dbReference>
<protein>
    <submittedName>
        <fullName evidence="1">Uncharacterized protein</fullName>
    </submittedName>
</protein>
<accession>A0A7L5DSH5</accession>
<reference evidence="1 2" key="1">
    <citation type="submission" date="2020-04" db="EMBL/GenBank/DDBJ databases">
        <title>Genome sequencing of novel species.</title>
        <authorList>
            <person name="Heo J."/>
            <person name="Kim S.-J."/>
            <person name="Kim J.-S."/>
            <person name="Hong S.-B."/>
            <person name="Kwon S.-W."/>
        </authorList>
    </citation>
    <scope>NUCLEOTIDE SEQUENCE [LARGE SCALE GENOMIC DNA]</scope>
    <source>
        <strain evidence="1 2">CJU-R4</strain>
    </source>
</reference>
<evidence type="ECO:0000313" key="1">
    <source>
        <dbReference type="EMBL" id="QJD79518.1"/>
    </source>
</evidence>
<sequence>MTDRKAELERRLEVGFDYEGTMDYAEHVEGDAARSEAYRDEIAFLTELLKTPAERPVTDELLEEYGFMDDEPGYWFLEDEDGRLLMDGIRVEQNLRNQSEWRLFIETEENGAQTFDLKGFDHLLSLLEENGITFSNEDGEEGENEE</sequence>
<dbReference type="RefSeq" id="WP_169551482.1">
    <property type="nucleotide sequence ID" value="NZ_CP051677.1"/>
</dbReference>
<gene>
    <name evidence="1" type="ORF">HH216_14700</name>
</gene>
<organism evidence="1 2">
    <name type="scientific">Spirosoma rhododendri</name>
    <dbReference type="NCBI Taxonomy" id="2728024"/>
    <lineage>
        <taxon>Bacteria</taxon>
        <taxon>Pseudomonadati</taxon>
        <taxon>Bacteroidota</taxon>
        <taxon>Cytophagia</taxon>
        <taxon>Cytophagales</taxon>
        <taxon>Cytophagaceae</taxon>
        <taxon>Spirosoma</taxon>
    </lineage>
</organism>
<dbReference type="KEGG" id="srho:HH216_14700"/>
<dbReference type="EMBL" id="CP051677">
    <property type="protein sequence ID" value="QJD79518.1"/>
    <property type="molecule type" value="Genomic_DNA"/>
</dbReference>
<name>A0A7L5DSH5_9BACT</name>
<dbReference type="AlphaFoldDB" id="A0A7L5DSH5"/>
<keyword evidence="2" id="KW-1185">Reference proteome</keyword>